<dbReference type="InterPro" id="IPR010994">
    <property type="entry name" value="RuvA_2-like"/>
</dbReference>
<dbReference type="InterPro" id="IPR012340">
    <property type="entry name" value="NA-bd_OB-fold"/>
</dbReference>
<dbReference type="Pfam" id="PF14520">
    <property type="entry name" value="HHH_5"/>
    <property type="match status" value="1"/>
</dbReference>
<evidence type="ECO:0000256" key="6">
    <source>
        <dbReference type="HAMAP-Rule" id="MF_00031"/>
    </source>
</evidence>
<dbReference type="GO" id="GO:0048476">
    <property type="term" value="C:Holliday junction resolvase complex"/>
    <property type="evidence" value="ECO:0007669"/>
    <property type="project" value="UniProtKB-UniRule"/>
</dbReference>
<dbReference type="SUPFAM" id="SSF47781">
    <property type="entry name" value="RuvA domain 2-like"/>
    <property type="match status" value="1"/>
</dbReference>
<dbReference type="HAMAP" id="MF_00031">
    <property type="entry name" value="DNA_HJ_migration_RuvA"/>
    <property type="match status" value="1"/>
</dbReference>
<organism evidence="9 10">
    <name type="scientific">Cloacimonas acidaminovorans (strain Evry)</name>
    <dbReference type="NCBI Taxonomy" id="459349"/>
    <lineage>
        <taxon>Bacteria</taxon>
        <taxon>Pseudomonadati</taxon>
        <taxon>Candidatus Cloacimonadota</taxon>
        <taxon>Candidatus Cloacimonadia</taxon>
        <taxon>Candidatus Cloacimonadales</taxon>
        <taxon>Candidatus Cloacimonadaceae</taxon>
        <taxon>Candidatus Cloacimonas</taxon>
    </lineage>
</organism>
<evidence type="ECO:0000313" key="10">
    <source>
        <dbReference type="Proteomes" id="UP000002019"/>
    </source>
</evidence>
<evidence type="ECO:0000313" key="9">
    <source>
        <dbReference type="EMBL" id="CAO80802.1"/>
    </source>
</evidence>
<comment type="subunit">
    <text evidence="6">Homotetramer. Forms an RuvA(8)-RuvB(12)-Holliday junction (HJ) complex. HJ DNA is sandwiched between 2 RuvA tetramers; dsDNA enters through RuvA and exits via RuvB. An RuvB hexamer assembles on each DNA strand where it exits the tetramer. Each RuvB hexamer is contacted by two RuvA subunits (via domain III) on 2 adjacent RuvB subunits; this complex drives branch migration. In the full resolvosome a probable DNA-RuvA(4)-RuvB(12)-RuvC(2) complex forms which resolves the HJ.</text>
</comment>
<dbReference type="Pfam" id="PF01330">
    <property type="entry name" value="RuvA_N"/>
    <property type="match status" value="1"/>
</dbReference>
<keyword evidence="5 6" id="KW-0234">DNA repair</keyword>
<dbReference type="GO" id="GO:0005737">
    <property type="term" value="C:cytoplasm"/>
    <property type="evidence" value="ECO:0007669"/>
    <property type="project" value="UniProtKB-SubCell"/>
</dbReference>
<evidence type="ECO:0000256" key="1">
    <source>
        <dbReference type="ARBA" id="ARBA00022490"/>
    </source>
</evidence>
<feature type="domain" description="Helix-hairpin-helix DNA-binding motif class 1" evidence="8">
    <location>
        <begin position="76"/>
        <end position="95"/>
    </location>
</feature>
<feature type="region of interest" description="Domain I" evidence="6">
    <location>
        <begin position="4"/>
        <end position="67"/>
    </location>
</feature>
<keyword evidence="9" id="KW-0067">ATP-binding</keyword>
<dbReference type="HOGENOM" id="CLU_087936_0_0_0"/>
<gene>
    <name evidence="6 9" type="primary">ruvA</name>
    <name evidence="9" type="ordered locus">CLOAM0929</name>
</gene>
<dbReference type="Pfam" id="PF07499">
    <property type="entry name" value="RuvA_C"/>
    <property type="match status" value="1"/>
</dbReference>
<sequence length="202" mass="22617">MVTMIQYISGTLTFKTPVLAIIETMGIGWELKIPISTYEKLPTAGKPCKLLTYLHISQDDIRIFGFATEAERELFVMLNKVGGIGPKIALSILSTLSIPTFIKAVNSGEEGLLTRVPGIGKKSAQRLIVELKDDVHKLLNHIDQKELQIGDVSSEVESALLSLGFNLHQIRKELALMDESMQKLNTEELIKEIIKRIYQRNK</sequence>
<keyword evidence="3 6" id="KW-0238">DNA-binding</keyword>
<dbReference type="GO" id="GO:0006281">
    <property type="term" value="P:DNA repair"/>
    <property type="evidence" value="ECO:0007669"/>
    <property type="project" value="UniProtKB-UniRule"/>
</dbReference>
<keyword evidence="10" id="KW-1185">Reference proteome</keyword>
<keyword evidence="9" id="KW-0347">Helicase</keyword>
<feature type="domain" description="Helix-hairpin-helix DNA-binding motif class 1" evidence="8">
    <location>
        <begin position="111"/>
        <end position="130"/>
    </location>
</feature>
<evidence type="ECO:0000256" key="4">
    <source>
        <dbReference type="ARBA" id="ARBA00023172"/>
    </source>
</evidence>
<evidence type="ECO:0000259" key="8">
    <source>
        <dbReference type="SMART" id="SM00278"/>
    </source>
</evidence>
<evidence type="ECO:0000256" key="2">
    <source>
        <dbReference type="ARBA" id="ARBA00022763"/>
    </source>
</evidence>
<comment type="subcellular location">
    <subcellularLocation>
        <location evidence="6">Cytoplasm</location>
    </subcellularLocation>
</comment>
<accession>B0VHI7</accession>
<dbReference type="GO" id="GO:0005524">
    <property type="term" value="F:ATP binding"/>
    <property type="evidence" value="ECO:0007669"/>
    <property type="project" value="InterPro"/>
</dbReference>
<evidence type="ECO:0000256" key="7">
    <source>
        <dbReference type="SAM" id="Coils"/>
    </source>
</evidence>
<keyword evidence="7" id="KW-0175">Coiled coil</keyword>
<evidence type="ECO:0000256" key="5">
    <source>
        <dbReference type="ARBA" id="ARBA00023204"/>
    </source>
</evidence>
<dbReference type="CDD" id="cd14332">
    <property type="entry name" value="UBA_RuvA_C"/>
    <property type="match status" value="1"/>
</dbReference>
<dbReference type="KEGG" id="caci:CLOAM0929"/>
<dbReference type="Gene3D" id="2.40.50.140">
    <property type="entry name" value="Nucleic acid-binding proteins"/>
    <property type="match status" value="1"/>
</dbReference>
<dbReference type="AlphaFoldDB" id="B0VHI7"/>
<dbReference type="GO" id="GO:0006310">
    <property type="term" value="P:DNA recombination"/>
    <property type="evidence" value="ECO:0007669"/>
    <property type="project" value="UniProtKB-UniRule"/>
</dbReference>
<dbReference type="GO" id="GO:0000400">
    <property type="term" value="F:four-way junction DNA binding"/>
    <property type="evidence" value="ECO:0007669"/>
    <property type="project" value="UniProtKB-UniRule"/>
</dbReference>
<name>B0VHI7_CLOAI</name>
<dbReference type="InterPro" id="IPR000085">
    <property type="entry name" value="RuvA"/>
</dbReference>
<dbReference type="InterPro" id="IPR013849">
    <property type="entry name" value="DNA_helicase_Holl-junc_RuvA_I"/>
</dbReference>
<keyword evidence="9" id="KW-0378">Hydrolase</keyword>
<evidence type="ECO:0000256" key="3">
    <source>
        <dbReference type="ARBA" id="ARBA00023125"/>
    </source>
</evidence>
<dbReference type="SMART" id="SM00278">
    <property type="entry name" value="HhH1"/>
    <property type="match status" value="2"/>
</dbReference>
<feature type="region of interest" description="Domain III" evidence="6">
    <location>
        <begin position="152"/>
        <end position="202"/>
    </location>
</feature>
<dbReference type="NCBIfam" id="TIGR00084">
    <property type="entry name" value="ruvA"/>
    <property type="match status" value="1"/>
</dbReference>
<comment type="function">
    <text evidence="6">The RuvA-RuvB-RuvC complex processes Holliday junction (HJ) DNA during genetic recombination and DNA repair, while the RuvA-RuvB complex plays an important role in the rescue of blocked DNA replication forks via replication fork reversal (RFR). RuvA specifically binds to HJ cruciform DNA, conferring on it an open structure. The RuvB hexamer acts as an ATP-dependent pump, pulling dsDNA into and through the RuvAB complex. HJ branch migration allows RuvC to scan DNA until it finds its consensus sequence, where it cleaves and resolves the cruciform DNA.</text>
</comment>
<dbReference type="eggNOG" id="COG0632">
    <property type="taxonomic scope" value="Bacteria"/>
</dbReference>
<keyword evidence="9" id="KW-0547">Nucleotide-binding</keyword>
<dbReference type="EMBL" id="CU466930">
    <property type="protein sequence ID" value="CAO80802.1"/>
    <property type="molecule type" value="Genomic_DNA"/>
</dbReference>
<dbReference type="GO" id="GO:0009379">
    <property type="term" value="C:Holliday junction helicase complex"/>
    <property type="evidence" value="ECO:0007669"/>
    <property type="project" value="InterPro"/>
</dbReference>
<dbReference type="Proteomes" id="UP000002019">
    <property type="component" value="Chromosome"/>
</dbReference>
<keyword evidence="1 6" id="KW-0963">Cytoplasm</keyword>
<dbReference type="SUPFAM" id="SSF50249">
    <property type="entry name" value="Nucleic acid-binding proteins"/>
    <property type="match status" value="1"/>
</dbReference>
<feature type="coiled-coil region" evidence="7">
    <location>
        <begin position="121"/>
        <end position="187"/>
    </location>
</feature>
<dbReference type="Gene3D" id="1.10.150.20">
    <property type="entry name" value="5' to 3' exonuclease, C-terminal subdomain"/>
    <property type="match status" value="1"/>
</dbReference>
<dbReference type="InterPro" id="IPR011114">
    <property type="entry name" value="RuvA_C"/>
</dbReference>
<reference evidence="9 10" key="1">
    <citation type="journal article" date="2008" name="J. Bacteriol.">
        <title>'Candidatus Cloacamonas acidaminovorans': genome sequence reconstruction provides a first glimpse of a new bacterial division.</title>
        <authorList>
            <person name="Pelletier E."/>
            <person name="Kreimeyer A."/>
            <person name="Bocs S."/>
            <person name="Rouy Z."/>
            <person name="Gyapay G."/>
            <person name="Chouari R."/>
            <person name="Riviere D."/>
            <person name="Ganesan A."/>
            <person name="Daegelen P."/>
            <person name="Sghir A."/>
            <person name="Cohen G.N."/>
            <person name="Medigue C."/>
            <person name="Weissenbach J."/>
            <person name="Le Paslier D."/>
        </authorList>
    </citation>
    <scope>NUCLEOTIDE SEQUENCE [LARGE SCALE GENOMIC DNA]</scope>
    <source>
        <strain evidence="10">Evry</strain>
    </source>
</reference>
<keyword evidence="4 6" id="KW-0233">DNA recombination</keyword>
<dbReference type="InterPro" id="IPR003583">
    <property type="entry name" value="Hlx-hairpin-Hlx_DNA-bd_motif"/>
</dbReference>
<comment type="caution">
    <text evidence="6">Lacks conserved residue(s) required for the propagation of feature annotation.</text>
</comment>
<keyword evidence="2 6" id="KW-0227">DNA damage</keyword>
<protein>
    <recommendedName>
        <fullName evidence="6">Holliday junction branch migration complex subunit RuvA</fullName>
    </recommendedName>
</protein>
<proteinExistence type="inferred from homology"/>
<comment type="domain">
    <text evidence="6">Has three domains with a flexible linker between the domains II and III and assumes an 'L' shape. Domain III is highly mobile and contacts RuvB.</text>
</comment>
<dbReference type="STRING" id="459349.CLOAM0929"/>
<dbReference type="GO" id="GO:0009378">
    <property type="term" value="F:four-way junction helicase activity"/>
    <property type="evidence" value="ECO:0007669"/>
    <property type="project" value="InterPro"/>
</dbReference>
<comment type="similarity">
    <text evidence="6">Belongs to the RuvA family.</text>
</comment>